<name>A0A9D1Q250_9FIRM</name>
<comment type="caution">
    <text evidence="2">The sequence shown here is derived from an EMBL/GenBank/DDBJ whole genome shotgun (WGS) entry which is preliminary data.</text>
</comment>
<feature type="transmembrane region" description="Helical" evidence="1">
    <location>
        <begin position="356"/>
        <end position="376"/>
    </location>
</feature>
<accession>A0A9D1Q250</accession>
<protein>
    <recommendedName>
        <fullName evidence="4">Replication restart DNA helicase PriA</fullName>
    </recommendedName>
</protein>
<reference evidence="2" key="2">
    <citation type="submission" date="2021-04" db="EMBL/GenBank/DDBJ databases">
        <authorList>
            <person name="Gilroy R."/>
        </authorList>
    </citation>
    <scope>NUCLEOTIDE SEQUENCE</scope>
    <source>
        <strain evidence="2">12435</strain>
    </source>
</reference>
<dbReference type="Proteomes" id="UP000823990">
    <property type="component" value="Unassembled WGS sequence"/>
</dbReference>
<gene>
    <name evidence="2" type="ORF">H9892_05965</name>
</gene>
<keyword evidence="1" id="KW-1133">Transmembrane helix</keyword>
<evidence type="ECO:0000313" key="2">
    <source>
        <dbReference type="EMBL" id="HIW02867.1"/>
    </source>
</evidence>
<dbReference type="EMBL" id="DXHS01000095">
    <property type="protein sequence ID" value="HIW02867.1"/>
    <property type="molecule type" value="Genomic_DNA"/>
</dbReference>
<evidence type="ECO:0008006" key="4">
    <source>
        <dbReference type="Google" id="ProtNLM"/>
    </source>
</evidence>
<dbReference type="PANTHER" id="PTHR37826:SF3">
    <property type="entry name" value="J DOMAIN-CONTAINING PROTEIN"/>
    <property type="match status" value="1"/>
</dbReference>
<dbReference type="PANTHER" id="PTHR37826">
    <property type="entry name" value="FLOTILLIN BAND_7_5 DOMAIN PROTEIN"/>
    <property type="match status" value="1"/>
</dbReference>
<dbReference type="Gene3D" id="2.20.28.30">
    <property type="entry name" value="RNA polymerase ii, chain L"/>
    <property type="match status" value="1"/>
</dbReference>
<organism evidence="2 3">
    <name type="scientific">Candidatus Protoclostridium stercorigallinarum</name>
    <dbReference type="NCBI Taxonomy" id="2838741"/>
    <lineage>
        <taxon>Bacteria</taxon>
        <taxon>Bacillati</taxon>
        <taxon>Bacillota</taxon>
        <taxon>Clostridia</taxon>
        <taxon>Candidatus Protoclostridium</taxon>
    </lineage>
</organism>
<proteinExistence type="predicted"/>
<dbReference type="AlphaFoldDB" id="A0A9D1Q250"/>
<keyword evidence="1" id="KW-0472">Membrane</keyword>
<reference evidence="2" key="1">
    <citation type="journal article" date="2021" name="PeerJ">
        <title>Extensive microbial diversity within the chicken gut microbiome revealed by metagenomics and culture.</title>
        <authorList>
            <person name="Gilroy R."/>
            <person name="Ravi A."/>
            <person name="Getino M."/>
            <person name="Pursley I."/>
            <person name="Horton D.L."/>
            <person name="Alikhan N.F."/>
            <person name="Baker D."/>
            <person name="Gharbi K."/>
            <person name="Hall N."/>
            <person name="Watson M."/>
            <person name="Adriaenssens E.M."/>
            <person name="Foster-Nyarko E."/>
            <person name="Jarju S."/>
            <person name="Secka A."/>
            <person name="Antonio M."/>
            <person name="Oren A."/>
            <person name="Chaudhuri R.R."/>
            <person name="La Ragione R."/>
            <person name="Hildebrand F."/>
            <person name="Pallen M.J."/>
        </authorList>
    </citation>
    <scope>NUCLEOTIDE SEQUENCE</scope>
    <source>
        <strain evidence="2">12435</strain>
    </source>
</reference>
<keyword evidence="1" id="KW-0812">Transmembrane</keyword>
<sequence length="378" mass="42785">MSETYNDAGSVADKEYDVLSGREEEIKVDAHVSKCPNCGANLMYSPTTKKLHCDFCGSDVDIDLTSFAEEIPFSELTKVSHDWKDETRVFSCKNCGARTIVSKTEIAPVCPYCGTPGVLDENDLVGLKPNAVLPFLIDVPTAIARFKAWVKRKFFAPGKFKKSAKPEQIKGNYFPAFTFDSDTFSSYTGRLGKYYYVTVRRNGKTYRERRTRWFNVQGTYSLFFNDVLVYANRSRDEKSMRKLLPFDTDNAQKYNEDFIYGFGATQYDRDGTECWGEAQSRMRGMLQKAILAQYTYDVVASFDLRTAFGKTTYKYMLLPVYIGHSKYRKKLYNFFVNGQNGHVAGKVPVSPVKVSLVVLLGLAALAGLGVLAYFLFIK</sequence>
<evidence type="ECO:0000256" key="1">
    <source>
        <dbReference type="SAM" id="Phobius"/>
    </source>
</evidence>
<evidence type="ECO:0000313" key="3">
    <source>
        <dbReference type="Proteomes" id="UP000823990"/>
    </source>
</evidence>